<feature type="region of interest" description="Disordered" evidence="1">
    <location>
        <begin position="67"/>
        <end position="108"/>
    </location>
</feature>
<proteinExistence type="predicted"/>
<dbReference type="AlphaFoldDB" id="A0A3S1B2A2"/>
<keyword evidence="3" id="KW-1185">Reference proteome</keyword>
<evidence type="ECO:0000256" key="1">
    <source>
        <dbReference type="SAM" id="MobiDB-lite"/>
    </source>
</evidence>
<dbReference type="Proteomes" id="UP000271974">
    <property type="component" value="Unassembled WGS sequence"/>
</dbReference>
<dbReference type="EMBL" id="RQTK01001480">
    <property type="protein sequence ID" value="RUS70151.1"/>
    <property type="molecule type" value="Genomic_DNA"/>
</dbReference>
<reference evidence="2 3" key="1">
    <citation type="submission" date="2019-01" db="EMBL/GenBank/DDBJ databases">
        <title>A draft genome assembly of the solar-powered sea slug Elysia chlorotica.</title>
        <authorList>
            <person name="Cai H."/>
            <person name="Li Q."/>
            <person name="Fang X."/>
            <person name="Li J."/>
            <person name="Curtis N.E."/>
            <person name="Altenburger A."/>
            <person name="Shibata T."/>
            <person name="Feng M."/>
            <person name="Maeda T."/>
            <person name="Schwartz J.A."/>
            <person name="Shigenobu S."/>
            <person name="Lundholm N."/>
            <person name="Nishiyama T."/>
            <person name="Yang H."/>
            <person name="Hasebe M."/>
            <person name="Li S."/>
            <person name="Pierce S.K."/>
            <person name="Wang J."/>
        </authorList>
    </citation>
    <scope>NUCLEOTIDE SEQUENCE [LARGE SCALE GENOMIC DNA]</scope>
    <source>
        <strain evidence="2">EC2010</strain>
        <tissue evidence="2">Whole organism of an adult</tissue>
    </source>
</reference>
<comment type="caution">
    <text evidence="2">The sequence shown here is derived from an EMBL/GenBank/DDBJ whole genome shotgun (WGS) entry which is preliminary data.</text>
</comment>
<sequence>MVTKSQNIRLQFLAVKKRFGVQVFRQKLMTDCLPLELCTAGSSQSWFATNHGCPNIKQAYHHCSSSSHYHKKKENNNNNNNNNNKSDDSYPYHHTSNNHRTKTSCNNKNNSRYNTWNHHYHSYYHHRQLSPGVPARPTDPTDVPSHLLCLPAPVGHHLRRCCCCIDATTQSGNLHISTAKPHNYTDYNITDNHSEKDNYYTDNHDENDNYNSNCFM</sequence>
<organism evidence="2 3">
    <name type="scientific">Elysia chlorotica</name>
    <name type="common">Eastern emerald elysia</name>
    <name type="synonym">Sea slug</name>
    <dbReference type="NCBI Taxonomy" id="188477"/>
    <lineage>
        <taxon>Eukaryota</taxon>
        <taxon>Metazoa</taxon>
        <taxon>Spiralia</taxon>
        <taxon>Lophotrochozoa</taxon>
        <taxon>Mollusca</taxon>
        <taxon>Gastropoda</taxon>
        <taxon>Heterobranchia</taxon>
        <taxon>Euthyneura</taxon>
        <taxon>Panpulmonata</taxon>
        <taxon>Sacoglossa</taxon>
        <taxon>Placobranchoidea</taxon>
        <taxon>Plakobranchidae</taxon>
        <taxon>Elysia</taxon>
    </lineage>
</organism>
<accession>A0A3S1B2A2</accession>
<name>A0A3S1B2A2_ELYCH</name>
<protein>
    <submittedName>
        <fullName evidence="2">Uncharacterized protein</fullName>
    </submittedName>
</protein>
<gene>
    <name evidence="2" type="ORF">EGW08_022092</name>
</gene>
<evidence type="ECO:0000313" key="3">
    <source>
        <dbReference type="Proteomes" id="UP000271974"/>
    </source>
</evidence>
<evidence type="ECO:0000313" key="2">
    <source>
        <dbReference type="EMBL" id="RUS70151.1"/>
    </source>
</evidence>